<accession>A0A835MNR9</accession>
<protein>
    <submittedName>
        <fullName evidence="1">Uncharacterized protein</fullName>
    </submittedName>
</protein>
<evidence type="ECO:0000313" key="1">
    <source>
        <dbReference type="EMBL" id="KAF9672275.1"/>
    </source>
</evidence>
<organism evidence="1 2">
    <name type="scientific">Salix dunnii</name>
    <dbReference type="NCBI Taxonomy" id="1413687"/>
    <lineage>
        <taxon>Eukaryota</taxon>
        <taxon>Viridiplantae</taxon>
        <taxon>Streptophyta</taxon>
        <taxon>Embryophyta</taxon>
        <taxon>Tracheophyta</taxon>
        <taxon>Spermatophyta</taxon>
        <taxon>Magnoliopsida</taxon>
        <taxon>eudicotyledons</taxon>
        <taxon>Gunneridae</taxon>
        <taxon>Pentapetalae</taxon>
        <taxon>rosids</taxon>
        <taxon>fabids</taxon>
        <taxon>Malpighiales</taxon>
        <taxon>Salicaceae</taxon>
        <taxon>Saliceae</taxon>
        <taxon>Salix</taxon>
    </lineage>
</organism>
<evidence type="ECO:0000313" key="2">
    <source>
        <dbReference type="Proteomes" id="UP000657918"/>
    </source>
</evidence>
<sequence length="79" mass="8943">MFQDKLARIAEDSFNSVDRVATYRFTYPMNTNRPPPTWLSSGHIEFKDVVPRYKPVLSLVLHGLSEATSKSRTSTAAKI</sequence>
<keyword evidence="2" id="KW-1185">Reference proteome</keyword>
<dbReference type="AlphaFoldDB" id="A0A835MNR9"/>
<proteinExistence type="predicted"/>
<gene>
    <name evidence="1" type="ORF">SADUNF_Sadunf11G0024400</name>
</gene>
<dbReference type="EMBL" id="JADGMS010000011">
    <property type="protein sequence ID" value="KAF9672275.1"/>
    <property type="molecule type" value="Genomic_DNA"/>
</dbReference>
<reference evidence="1 2" key="1">
    <citation type="submission" date="2020-10" db="EMBL/GenBank/DDBJ databases">
        <title>Plant Genome Project.</title>
        <authorList>
            <person name="Zhang R.-G."/>
        </authorList>
    </citation>
    <scope>NUCLEOTIDE SEQUENCE [LARGE SCALE GENOMIC DNA]</scope>
    <source>
        <strain evidence="1">FAFU-HL-1</strain>
        <tissue evidence="1">Leaf</tissue>
    </source>
</reference>
<name>A0A835MNR9_9ROSI</name>
<dbReference type="Proteomes" id="UP000657918">
    <property type="component" value="Chromosome 11"/>
</dbReference>
<comment type="caution">
    <text evidence="1">The sequence shown here is derived from an EMBL/GenBank/DDBJ whole genome shotgun (WGS) entry which is preliminary data.</text>
</comment>